<dbReference type="RefSeq" id="WP_073404057.1">
    <property type="nucleotide sequence ID" value="NZ_FQTV01000023.1"/>
</dbReference>
<protein>
    <submittedName>
        <fullName evidence="4">Aminobenzoyl-glutamate utilization protein B</fullName>
    </submittedName>
</protein>
<dbReference type="PANTHER" id="PTHR30575">
    <property type="entry name" value="PEPTIDASE M20"/>
    <property type="match status" value="1"/>
</dbReference>
<evidence type="ECO:0000313" key="4">
    <source>
        <dbReference type="EMBL" id="SHG09290.1"/>
    </source>
</evidence>
<dbReference type="PANTHER" id="PTHR30575:SF0">
    <property type="entry name" value="XAA-ARG DIPEPTIDASE"/>
    <property type="match status" value="1"/>
</dbReference>
<dbReference type="SUPFAM" id="SSF53187">
    <property type="entry name" value="Zn-dependent exopeptidases"/>
    <property type="match status" value="1"/>
</dbReference>
<accession>A0A1M5GZX1</accession>
<keyword evidence="5" id="KW-1185">Reference proteome</keyword>
<dbReference type="GO" id="GO:0005737">
    <property type="term" value="C:cytoplasm"/>
    <property type="evidence" value="ECO:0007669"/>
    <property type="project" value="TreeGrafter"/>
</dbReference>
<organism evidence="4 5">
    <name type="scientific">Bacteroides luti</name>
    <dbReference type="NCBI Taxonomy" id="1297750"/>
    <lineage>
        <taxon>Bacteria</taxon>
        <taxon>Pseudomonadati</taxon>
        <taxon>Bacteroidota</taxon>
        <taxon>Bacteroidia</taxon>
        <taxon>Bacteroidales</taxon>
        <taxon>Bacteroidaceae</taxon>
        <taxon>Bacteroides</taxon>
    </lineage>
</organism>
<dbReference type="SUPFAM" id="SSF55031">
    <property type="entry name" value="Bacterial exopeptidase dimerisation domain"/>
    <property type="match status" value="1"/>
</dbReference>
<dbReference type="PIRSF" id="PIRSF037227">
    <property type="entry name" value="Aminobenzoyl-glu_utiliz_pB"/>
    <property type="match status" value="1"/>
</dbReference>
<name>A0A1M5GZX1_9BACE</name>
<dbReference type="Pfam" id="PF07687">
    <property type="entry name" value="M20_dimer"/>
    <property type="match status" value="1"/>
</dbReference>
<keyword evidence="2" id="KW-0732">Signal</keyword>
<evidence type="ECO:0000313" key="5">
    <source>
        <dbReference type="Proteomes" id="UP000184509"/>
    </source>
</evidence>
<dbReference type="AlphaFoldDB" id="A0A1M5GZX1"/>
<dbReference type="PROSITE" id="PS51257">
    <property type="entry name" value="PROKAR_LIPOPROTEIN"/>
    <property type="match status" value="1"/>
</dbReference>
<dbReference type="InterPro" id="IPR017439">
    <property type="entry name" value="Amidohydrolase"/>
</dbReference>
<dbReference type="FunFam" id="3.30.70.360:FF:000004">
    <property type="entry name" value="Peptidase M20 domain-containing protein 2"/>
    <property type="match status" value="1"/>
</dbReference>
<sequence>MKKLALFILATTAFGLGCFAQNKGHFSNKSNIAIDYLNNSFPVYDQLQKSIWRKAELGFIEKESSELLQKQLQDNGFKIEAGVAGMPTAFVASYGSGSPVIGILAEYDALPGLSQDTVAYKKPLIEGGSGHGCGHNVFGVGSVAGAIAVKQWLEQTKHSGTIKIFGSPAEEGGGGKVYLVREGNFKGVDVVLDWHPSSGNGVSTDTGTAIQMIDYNFYGKAAHAAGSPDKGRSALDAVESFDYMVNMLREHVPTSSRIHYVITNGGEAPNVVPAYAKVSYYIRSPKRETLKDLTTWINQAAQGAALGTQTTVKSEIISGFYERLYNKTLATLVQDKLEKVGGVIYNEREATFAKEIAKGLNEADTVLVRVQRVEPLKEERVSQGGGSSDVGDVSWTVPTVSFGTAAFIPGSAGHSWQNVAAGGSTIGTKALINAAKVFSLSAIELYSDSKLVEKAKQEFNKRRGSDFHYEPLLGNRAPALDYRVKK</sequence>
<dbReference type="InterPro" id="IPR017145">
    <property type="entry name" value="Aminobenzoyl-glu_utiliz_pB"/>
</dbReference>
<dbReference type="OrthoDB" id="9781032at2"/>
<evidence type="ECO:0000259" key="3">
    <source>
        <dbReference type="Pfam" id="PF07687"/>
    </source>
</evidence>
<dbReference type="Pfam" id="PF01546">
    <property type="entry name" value="Peptidase_M20"/>
    <property type="match status" value="1"/>
</dbReference>
<gene>
    <name evidence="4" type="ORF">SAMN05444405_12316</name>
</gene>
<reference evidence="4 5" key="1">
    <citation type="submission" date="2016-11" db="EMBL/GenBank/DDBJ databases">
        <authorList>
            <person name="Jaros S."/>
            <person name="Januszkiewicz K."/>
            <person name="Wedrychowicz H."/>
        </authorList>
    </citation>
    <scope>NUCLEOTIDE SEQUENCE [LARGE SCALE GENOMIC DNA]</scope>
    <source>
        <strain evidence="4 5">DSM 26991</strain>
    </source>
</reference>
<dbReference type="STRING" id="1297750.SAMN05444405_12316"/>
<dbReference type="GO" id="GO:0046657">
    <property type="term" value="P:folic acid catabolic process"/>
    <property type="evidence" value="ECO:0007669"/>
    <property type="project" value="TreeGrafter"/>
</dbReference>
<keyword evidence="1" id="KW-0378">Hydrolase</keyword>
<dbReference type="GO" id="GO:0071713">
    <property type="term" value="F:para-aminobenzoyl-glutamate hydrolase activity"/>
    <property type="evidence" value="ECO:0007669"/>
    <property type="project" value="TreeGrafter"/>
</dbReference>
<dbReference type="NCBIfam" id="TIGR01891">
    <property type="entry name" value="amidohydrolases"/>
    <property type="match status" value="1"/>
</dbReference>
<dbReference type="InterPro" id="IPR002933">
    <property type="entry name" value="Peptidase_M20"/>
</dbReference>
<proteinExistence type="predicted"/>
<feature type="signal peptide" evidence="2">
    <location>
        <begin position="1"/>
        <end position="20"/>
    </location>
</feature>
<dbReference type="GO" id="GO:0016805">
    <property type="term" value="F:dipeptidase activity"/>
    <property type="evidence" value="ECO:0007669"/>
    <property type="project" value="TreeGrafter"/>
</dbReference>
<dbReference type="InterPro" id="IPR036264">
    <property type="entry name" value="Bact_exopeptidase_dim_dom"/>
</dbReference>
<dbReference type="EMBL" id="FQTV01000023">
    <property type="protein sequence ID" value="SHG09290.1"/>
    <property type="molecule type" value="Genomic_DNA"/>
</dbReference>
<dbReference type="Gene3D" id="3.40.630.10">
    <property type="entry name" value="Zn peptidases"/>
    <property type="match status" value="1"/>
</dbReference>
<evidence type="ECO:0000256" key="1">
    <source>
        <dbReference type="ARBA" id="ARBA00022801"/>
    </source>
</evidence>
<feature type="chain" id="PRO_5012770507" evidence="2">
    <location>
        <begin position="21"/>
        <end position="486"/>
    </location>
</feature>
<dbReference type="InterPro" id="IPR011650">
    <property type="entry name" value="Peptidase_M20_dimer"/>
</dbReference>
<feature type="domain" description="Peptidase M20 dimerisation" evidence="3">
    <location>
        <begin position="217"/>
        <end position="302"/>
    </location>
</feature>
<dbReference type="Proteomes" id="UP000184509">
    <property type="component" value="Unassembled WGS sequence"/>
</dbReference>
<dbReference type="InterPro" id="IPR052030">
    <property type="entry name" value="Peptidase_M20/M20A_hydrolases"/>
</dbReference>
<evidence type="ECO:0000256" key="2">
    <source>
        <dbReference type="SAM" id="SignalP"/>
    </source>
</evidence>
<dbReference type="Gene3D" id="3.30.70.360">
    <property type="match status" value="1"/>
</dbReference>